<evidence type="ECO:0000313" key="2">
    <source>
        <dbReference type="Proteomes" id="UP001162060"/>
    </source>
</evidence>
<protein>
    <submittedName>
        <fullName evidence="1">Uncharacterized protein</fullName>
    </submittedName>
</protein>
<comment type="caution">
    <text evidence="1">The sequence shown here is derived from an EMBL/GenBank/DDBJ whole genome shotgun (WGS) entry which is preliminary data.</text>
</comment>
<dbReference type="Proteomes" id="UP001162060">
    <property type="component" value="Unassembled WGS sequence"/>
</dbReference>
<proteinExistence type="predicted"/>
<sequence length="40" mass="4520">MGYFAHEFADDEEKFDSSSADISGFEKAGIGREFEDKARE</sequence>
<dbReference type="EMBL" id="CAKLBY020000092">
    <property type="protein sequence ID" value="CAK7925858.1"/>
    <property type="molecule type" value="Genomic_DNA"/>
</dbReference>
<gene>
    <name evidence="1" type="ORF">PM001_LOCUS11008</name>
</gene>
<reference evidence="1" key="1">
    <citation type="submission" date="2024-01" db="EMBL/GenBank/DDBJ databases">
        <authorList>
            <person name="Webb A."/>
        </authorList>
    </citation>
    <scope>NUCLEOTIDE SEQUENCE</scope>
    <source>
        <strain evidence="1">Pm1</strain>
    </source>
</reference>
<name>A0AAV1TXW9_9STRA</name>
<evidence type="ECO:0000313" key="1">
    <source>
        <dbReference type="EMBL" id="CAK7925858.1"/>
    </source>
</evidence>
<accession>A0AAV1TXW9</accession>
<dbReference type="AlphaFoldDB" id="A0AAV1TXW9"/>
<organism evidence="1 2">
    <name type="scientific">Peronospora matthiolae</name>
    <dbReference type="NCBI Taxonomy" id="2874970"/>
    <lineage>
        <taxon>Eukaryota</taxon>
        <taxon>Sar</taxon>
        <taxon>Stramenopiles</taxon>
        <taxon>Oomycota</taxon>
        <taxon>Peronosporomycetes</taxon>
        <taxon>Peronosporales</taxon>
        <taxon>Peronosporaceae</taxon>
        <taxon>Peronospora</taxon>
    </lineage>
</organism>